<dbReference type="RefSeq" id="WP_132511862.1">
    <property type="nucleotide sequence ID" value="NZ_SMKP01000071.1"/>
</dbReference>
<gene>
    <name evidence="2" type="ORF">E1294_24395</name>
</gene>
<proteinExistence type="predicted"/>
<keyword evidence="3" id="KW-1185">Reference proteome</keyword>
<dbReference type="Proteomes" id="UP000294543">
    <property type="component" value="Unassembled WGS sequence"/>
</dbReference>
<dbReference type="InterPro" id="IPR029063">
    <property type="entry name" value="SAM-dependent_MTases_sf"/>
</dbReference>
<dbReference type="GO" id="GO:0032259">
    <property type="term" value="P:methylation"/>
    <property type="evidence" value="ECO:0007669"/>
    <property type="project" value="UniProtKB-KW"/>
</dbReference>
<dbReference type="GO" id="GO:0008168">
    <property type="term" value="F:methyltransferase activity"/>
    <property type="evidence" value="ECO:0007669"/>
    <property type="project" value="UniProtKB-KW"/>
</dbReference>
<feature type="domain" description="Methyltransferase" evidence="1">
    <location>
        <begin position="117"/>
        <end position="209"/>
    </location>
</feature>
<dbReference type="Pfam" id="PF13649">
    <property type="entry name" value="Methyltransf_25"/>
    <property type="match status" value="1"/>
</dbReference>
<evidence type="ECO:0000313" key="2">
    <source>
        <dbReference type="EMBL" id="TDD18425.1"/>
    </source>
</evidence>
<dbReference type="AlphaFoldDB" id="A0A4R4WPS3"/>
<dbReference type="InterPro" id="IPR041698">
    <property type="entry name" value="Methyltransf_25"/>
</dbReference>
<dbReference type="OrthoDB" id="189743at2"/>
<dbReference type="SUPFAM" id="SSF53335">
    <property type="entry name" value="S-adenosyl-L-methionine-dependent methyltransferases"/>
    <property type="match status" value="1"/>
</dbReference>
<comment type="caution">
    <text evidence="2">The sequence shown here is derived from an EMBL/GenBank/DDBJ whole genome shotgun (WGS) entry which is preliminary data.</text>
</comment>
<accession>A0A4R4WPS3</accession>
<dbReference type="Gene3D" id="3.40.50.150">
    <property type="entry name" value="Vaccinia Virus protein VP39"/>
    <property type="match status" value="1"/>
</dbReference>
<protein>
    <submittedName>
        <fullName evidence="2">Methyltransferase domain-containing protein</fullName>
    </submittedName>
</protein>
<evidence type="ECO:0000259" key="1">
    <source>
        <dbReference type="Pfam" id="PF13649"/>
    </source>
</evidence>
<reference evidence="2 3" key="1">
    <citation type="submission" date="2019-03" db="EMBL/GenBank/DDBJ databases">
        <title>Draft genome sequences of novel Actinobacteria.</title>
        <authorList>
            <person name="Sahin N."/>
            <person name="Ay H."/>
            <person name="Saygin H."/>
        </authorList>
    </citation>
    <scope>NUCLEOTIDE SEQUENCE [LARGE SCALE GENOMIC DNA]</scope>
    <source>
        <strain evidence="2 3">KC712</strain>
    </source>
</reference>
<keyword evidence="2" id="KW-0489">Methyltransferase</keyword>
<organism evidence="2 3">
    <name type="scientific">Nonomuraea diastatica</name>
    <dbReference type="NCBI Taxonomy" id="1848329"/>
    <lineage>
        <taxon>Bacteria</taxon>
        <taxon>Bacillati</taxon>
        <taxon>Actinomycetota</taxon>
        <taxon>Actinomycetes</taxon>
        <taxon>Streptosporangiales</taxon>
        <taxon>Streptosporangiaceae</taxon>
        <taxon>Nonomuraea</taxon>
    </lineage>
</organism>
<name>A0A4R4WPS3_9ACTN</name>
<sequence>MLAGRCELDPAALRAVLGKLTVWEVLAEDADGTYRPGPRFPVPPGDAVLLRHAATIRRWALLLGPRLRDRTALPEGLPARPAPPSRAEPDLLAINARRLTAPMVDVCLRHFPEARRVLDLGGGHGEHAREFARRGLRATMQDLPELIGIAEERGRLKAAGVELFAGDLRTTLPPGPFDLVLCAAVTNMFDAVVNRDLYRRLRMLIAPGGGLALVTYMRGRDEVTASFGLQMLVWTDGGRPYLHASVSRGLEQGSTPVMPRAPICRGPETC</sequence>
<dbReference type="EMBL" id="SMKP01000071">
    <property type="protein sequence ID" value="TDD18425.1"/>
    <property type="molecule type" value="Genomic_DNA"/>
</dbReference>
<dbReference type="CDD" id="cd02440">
    <property type="entry name" value="AdoMet_MTases"/>
    <property type="match status" value="1"/>
</dbReference>
<evidence type="ECO:0000313" key="3">
    <source>
        <dbReference type="Proteomes" id="UP000294543"/>
    </source>
</evidence>
<keyword evidence="2" id="KW-0808">Transferase</keyword>